<gene>
    <name evidence="1" type="ORF">BDY19DRAFT_999127</name>
</gene>
<name>A0ACB8TLL0_9APHY</name>
<organism evidence="1 2">
    <name type="scientific">Irpex rosettiformis</name>
    <dbReference type="NCBI Taxonomy" id="378272"/>
    <lineage>
        <taxon>Eukaryota</taxon>
        <taxon>Fungi</taxon>
        <taxon>Dikarya</taxon>
        <taxon>Basidiomycota</taxon>
        <taxon>Agaricomycotina</taxon>
        <taxon>Agaricomycetes</taxon>
        <taxon>Polyporales</taxon>
        <taxon>Irpicaceae</taxon>
        <taxon>Irpex</taxon>
    </lineage>
</organism>
<evidence type="ECO:0000313" key="2">
    <source>
        <dbReference type="Proteomes" id="UP001055072"/>
    </source>
</evidence>
<dbReference type="EMBL" id="MU275140">
    <property type="protein sequence ID" value="KAI0082895.1"/>
    <property type="molecule type" value="Genomic_DNA"/>
</dbReference>
<accession>A0ACB8TLL0</accession>
<reference evidence="1" key="1">
    <citation type="journal article" date="2021" name="Environ. Microbiol.">
        <title>Gene family expansions and transcriptome signatures uncover fungal adaptations to wood decay.</title>
        <authorList>
            <person name="Hage H."/>
            <person name="Miyauchi S."/>
            <person name="Viragh M."/>
            <person name="Drula E."/>
            <person name="Min B."/>
            <person name="Chaduli D."/>
            <person name="Navarro D."/>
            <person name="Favel A."/>
            <person name="Norest M."/>
            <person name="Lesage-Meessen L."/>
            <person name="Balint B."/>
            <person name="Merenyi Z."/>
            <person name="de Eugenio L."/>
            <person name="Morin E."/>
            <person name="Martinez A.T."/>
            <person name="Baldrian P."/>
            <person name="Stursova M."/>
            <person name="Martinez M.J."/>
            <person name="Novotny C."/>
            <person name="Magnuson J.K."/>
            <person name="Spatafora J.W."/>
            <person name="Maurice S."/>
            <person name="Pangilinan J."/>
            <person name="Andreopoulos W."/>
            <person name="LaButti K."/>
            <person name="Hundley H."/>
            <person name="Na H."/>
            <person name="Kuo A."/>
            <person name="Barry K."/>
            <person name="Lipzen A."/>
            <person name="Henrissat B."/>
            <person name="Riley R."/>
            <person name="Ahrendt S."/>
            <person name="Nagy L.G."/>
            <person name="Grigoriev I.V."/>
            <person name="Martin F."/>
            <person name="Rosso M.N."/>
        </authorList>
    </citation>
    <scope>NUCLEOTIDE SEQUENCE</scope>
    <source>
        <strain evidence="1">CBS 384.51</strain>
    </source>
</reference>
<protein>
    <submittedName>
        <fullName evidence="1">Uncharacterized protein</fullName>
    </submittedName>
</protein>
<sequence>MYEVSHERLDRRGHNSQRDSVGLSKPSPHSFTSTSTTSRLSSGKPSNHVRIPPQPIQFCVLGRGRGIQCDSQLSRRPTIEAVHDLVIQLVCYLIDFTWSLGNFCIDGLSSMFSSIQFWVSLFWWHDYFGLSSVLMLCSFVQSLDDRKLEPIYSIDTRPALALCSLWALFRQYVIHALVAFTAICVLYLSGIIKVLCSPYVAGSFGFTPLEGDIVDLTCPTICTWDWSAWCLTVSCIPAVTPWVVAVLGFVSLFAYAAMVYYFIWRAYIRWQLTLFQEDASRESLM</sequence>
<dbReference type="Proteomes" id="UP001055072">
    <property type="component" value="Unassembled WGS sequence"/>
</dbReference>
<evidence type="ECO:0000313" key="1">
    <source>
        <dbReference type="EMBL" id="KAI0082895.1"/>
    </source>
</evidence>
<comment type="caution">
    <text evidence="1">The sequence shown here is derived from an EMBL/GenBank/DDBJ whole genome shotgun (WGS) entry which is preliminary data.</text>
</comment>
<keyword evidence="2" id="KW-1185">Reference proteome</keyword>
<proteinExistence type="predicted"/>